<feature type="region of interest" description="Disordered" evidence="3">
    <location>
        <begin position="299"/>
        <end position="333"/>
    </location>
</feature>
<keyword evidence="1 2" id="KW-0175">Coiled coil</keyword>
<reference evidence="5 6" key="1">
    <citation type="submission" date="2025-04" db="UniProtKB">
        <authorList>
            <consortium name="RefSeq"/>
        </authorList>
    </citation>
    <scope>IDENTIFICATION</scope>
    <source>
        <tissue evidence="5 6">Blood</tissue>
    </source>
</reference>
<dbReference type="Proteomes" id="UP001652622">
    <property type="component" value="Unplaced"/>
</dbReference>
<evidence type="ECO:0000313" key="5">
    <source>
        <dbReference type="RefSeq" id="XP_034290303.1"/>
    </source>
</evidence>
<dbReference type="PANTHER" id="PTHR47528:SF1">
    <property type="entry name" value="PARALEMMIN-3"/>
    <property type="match status" value="1"/>
</dbReference>
<gene>
    <name evidence="5 6" type="primary">PALM3</name>
</gene>
<dbReference type="InterPro" id="IPR024149">
    <property type="entry name" value="Paralemmin-3"/>
</dbReference>
<dbReference type="AlphaFoldDB" id="A0A6P9D331"/>
<protein>
    <submittedName>
        <fullName evidence="5 6">Paralemmin-3 isoform X1</fullName>
    </submittedName>
</protein>
<dbReference type="Pfam" id="PF03285">
    <property type="entry name" value="Paralemmin"/>
    <property type="match status" value="1"/>
</dbReference>
<feature type="compositionally biased region" description="Polar residues" evidence="3">
    <location>
        <begin position="713"/>
        <end position="726"/>
    </location>
</feature>
<proteinExistence type="predicted"/>
<keyword evidence="4" id="KW-1185">Reference proteome</keyword>
<organism evidence="4 5">
    <name type="scientific">Pantherophis guttatus</name>
    <name type="common">Corn snake</name>
    <name type="synonym">Elaphe guttata</name>
    <dbReference type="NCBI Taxonomy" id="94885"/>
    <lineage>
        <taxon>Eukaryota</taxon>
        <taxon>Metazoa</taxon>
        <taxon>Chordata</taxon>
        <taxon>Craniata</taxon>
        <taxon>Vertebrata</taxon>
        <taxon>Euteleostomi</taxon>
        <taxon>Lepidosauria</taxon>
        <taxon>Squamata</taxon>
        <taxon>Bifurcata</taxon>
        <taxon>Unidentata</taxon>
        <taxon>Episquamata</taxon>
        <taxon>Toxicofera</taxon>
        <taxon>Serpentes</taxon>
        <taxon>Colubroidea</taxon>
        <taxon>Colubridae</taxon>
        <taxon>Colubrinae</taxon>
        <taxon>Pantherophis</taxon>
    </lineage>
</organism>
<name>A0A6P9D331_PANGU</name>
<feature type="coiled-coil region" evidence="2">
    <location>
        <begin position="23"/>
        <end position="101"/>
    </location>
</feature>
<evidence type="ECO:0000313" key="6">
    <source>
        <dbReference type="RefSeq" id="XP_034290304.1"/>
    </source>
</evidence>
<evidence type="ECO:0000256" key="2">
    <source>
        <dbReference type="SAM" id="Coils"/>
    </source>
</evidence>
<feature type="compositionally biased region" description="Polar residues" evidence="3">
    <location>
        <begin position="870"/>
        <end position="886"/>
    </location>
</feature>
<evidence type="ECO:0000313" key="4">
    <source>
        <dbReference type="Proteomes" id="UP001652622"/>
    </source>
</evidence>
<feature type="compositionally biased region" description="Polar residues" evidence="3">
    <location>
        <begin position="517"/>
        <end position="533"/>
    </location>
</feature>
<dbReference type="GeneID" id="117675599"/>
<evidence type="ECO:0000256" key="1">
    <source>
        <dbReference type="ARBA" id="ARBA00023054"/>
    </source>
</evidence>
<dbReference type="OMA" id="HETNAKC"/>
<evidence type="ECO:0000256" key="3">
    <source>
        <dbReference type="SAM" id="MobiDB-lite"/>
    </source>
</evidence>
<feature type="region of interest" description="Disordered" evidence="3">
    <location>
        <begin position="683"/>
        <end position="741"/>
    </location>
</feature>
<feature type="region of interest" description="Disordered" evidence="3">
    <location>
        <begin position="507"/>
        <end position="535"/>
    </location>
</feature>
<feature type="region of interest" description="Disordered" evidence="3">
    <location>
        <begin position="870"/>
        <end position="926"/>
    </location>
</feature>
<dbReference type="GO" id="GO:0016020">
    <property type="term" value="C:membrane"/>
    <property type="evidence" value="ECO:0007669"/>
    <property type="project" value="InterPro"/>
</dbReference>
<dbReference type="RefSeq" id="XP_034290304.1">
    <property type="nucleotide sequence ID" value="XM_034434413.1"/>
</dbReference>
<feature type="compositionally biased region" description="Polar residues" evidence="3">
    <location>
        <begin position="126"/>
        <end position="139"/>
    </location>
</feature>
<feature type="region of interest" description="Disordered" evidence="3">
    <location>
        <begin position="123"/>
        <end position="151"/>
    </location>
</feature>
<dbReference type="RefSeq" id="XP_034290303.1">
    <property type="nucleotide sequence ID" value="XM_034434412.1"/>
</dbReference>
<dbReference type="GO" id="GO:0008360">
    <property type="term" value="P:regulation of cell shape"/>
    <property type="evidence" value="ECO:0007669"/>
    <property type="project" value="InterPro"/>
</dbReference>
<dbReference type="KEGG" id="pgut:117675599"/>
<accession>A0A6P9D331</accession>
<dbReference type="CTD" id="342979"/>
<dbReference type="PANTHER" id="PTHR47528">
    <property type="entry name" value="PARALEMMIN-3"/>
    <property type="match status" value="1"/>
</dbReference>
<sequence>MTERRKMAESSLFAQRLHAITERRRLQERILATRRELEEERLRVQRLKRKSLRERWLMEGTSMPADDKDHMSSLWEAESRVQDLEQDLSSLQSQMQDLDNMDLPQGQQQQSLKEVKQLDGIVKIDGTSSSSPEKGNTTETKLELASVSPQKPMEAAAKEELENGDMSGDGISGNECSSEKTGVKVNPVTIEGGDFQPHQGKIEAAPTMKNLDPSEAPTAHQRKLAVEKMVIRDHLGQEVGSMDAVGQTQNFIRKEDELGDHDNIGNDCEEWSTLGSFCNVVDQKKTGCATKNQLDCDLGSRDGPEGESPTSHDQQNPSNFLQDSANCLDFPRNQGDSEQEIALLVKEAVLMEMGQKELPEQNAEEAEPARNLAVCDVATEEAAGNQANHRQKEEMQECHGSDTIMLGGAEEGEETKQSVSDQIAPDQETTILNPLEEAKLDPVMISSDQIPSLSDTKVSLPEQNPLSFQETEILFLQSQQSLLPNQSPSLLLDQSVSLQENKDSLLGQTLSPLPESSIASNPSSLQDHFSSPEQKAFSLQDDNTLQEAKVFLSDQTPSSIHEANGKNLDQISTALQECSDSVVDQILPTSPDQLTSLAEKIPLHEGQRSPHILPTVLNKEQSVLEMKGPLPDIAPSVINQLSSLSDQIIPLEEANNSSLGEVSVPLQVQMPTVTETQTLLLSEGDKFPSGQIPLSENEKETPTSGPDGKKVTGSLTDHSPLQNQAPSCLPEQSLKDQAQPTVVEHMSVSLQNQTSSLKETEETLPGKTSPILVEKTPTLLDQTPTPNKDQSPKLQKTTVLDALSTVNQDSAQPLLDATVNSQNQELKEDRDANLASEAETTEIQENIAAEQQPLLNELKTAVTPQDISLGDQQQSKSGIQKHQGASVQEAPIYITTDGNPASCHLQPAASHQEEGQEQGQSRRKQKTCQCCLVM</sequence>
<dbReference type="InterPro" id="IPR004965">
    <property type="entry name" value="Paralemmin"/>
</dbReference>
<feature type="compositionally biased region" description="Polar residues" evidence="3">
    <location>
        <begin position="308"/>
        <end position="325"/>
    </location>
</feature>